<feature type="non-terminal residue" evidence="2">
    <location>
        <position position="272"/>
    </location>
</feature>
<sequence length="272" mass="29878">MRLLASLILLTLLLVESDALLSNKDKIACLATAMNLMDKEPDKVLKKKIEQTLETITDIGLEVLGMSDEQIDRIVNYYFTGQCSDMKSFFACVSPLSAKLEAETDEELKTAINAGLAKYMEGDEEEAKAIVKALSEEQSTRYRDFYLVDEMLRGTVLVLFSVAAAIALTPEEEACVAPISAKLEAEKDDALKGIISTGLGQFTEGKMEEAKETMKGLTEEQTSRFRDFYLVDEKVLSPFDKACVAPISAKLEAEKDDALKGIISTGLGQFTV</sequence>
<keyword evidence="1" id="KW-0732">Signal</keyword>
<gene>
    <name evidence="2" type="ORF">PENTCL1PPCAC_11839</name>
</gene>
<evidence type="ECO:0000313" key="2">
    <source>
        <dbReference type="EMBL" id="GMS89664.1"/>
    </source>
</evidence>
<accession>A0AAV5TAJ6</accession>
<evidence type="ECO:0000256" key="1">
    <source>
        <dbReference type="SAM" id="SignalP"/>
    </source>
</evidence>
<proteinExistence type="predicted"/>
<keyword evidence="3" id="KW-1185">Reference proteome</keyword>
<evidence type="ECO:0000313" key="3">
    <source>
        <dbReference type="Proteomes" id="UP001432027"/>
    </source>
</evidence>
<feature type="signal peptide" evidence="1">
    <location>
        <begin position="1"/>
        <end position="19"/>
    </location>
</feature>
<feature type="chain" id="PRO_5043797936" evidence="1">
    <location>
        <begin position="20"/>
        <end position="272"/>
    </location>
</feature>
<comment type="caution">
    <text evidence="2">The sequence shown here is derived from an EMBL/GenBank/DDBJ whole genome shotgun (WGS) entry which is preliminary data.</text>
</comment>
<dbReference type="Proteomes" id="UP001432027">
    <property type="component" value="Unassembled WGS sequence"/>
</dbReference>
<dbReference type="EMBL" id="BTSX01000003">
    <property type="protein sequence ID" value="GMS89664.1"/>
    <property type="molecule type" value="Genomic_DNA"/>
</dbReference>
<reference evidence="2" key="1">
    <citation type="submission" date="2023-10" db="EMBL/GenBank/DDBJ databases">
        <title>Genome assembly of Pristionchus species.</title>
        <authorList>
            <person name="Yoshida K."/>
            <person name="Sommer R.J."/>
        </authorList>
    </citation>
    <scope>NUCLEOTIDE SEQUENCE</scope>
    <source>
        <strain evidence="2">RS0144</strain>
    </source>
</reference>
<dbReference type="AlphaFoldDB" id="A0AAV5TAJ6"/>
<name>A0AAV5TAJ6_9BILA</name>
<protein>
    <submittedName>
        <fullName evidence="2">Uncharacterized protein</fullName>
    </submittedName>
</protein>
<organism evidence="2 3">
    <name type="scientific">Pristionchus entomophagus</name>
    <dbReference type="NCBI Taxonomy" id="358040"/>
    <lineage>
        <taxon>Eukaryota</taxon>
        <taxon>Metazoa</taxon>
        <taxon>Ecdysozoa</taxon>
        <taxon>Nematoda</taxon>
        <taxon>Chromadorea</taxon>
        <taxon>Rhabditida</taxon>
        <taxon>Rhabditina</taxon>
        <taxon>Diplogasteromorpha</taxon>
        <taxon>Diplogasteroidea</taxon>
        <taxon>Neodiplogasteridae</taxon>
        <taxon>Pristionchus</taxon>
    </lineage>
</organism>